<dbReference type="PANTHER" id="PTHR30143">
    <property type="entry name" value="ACID HYDRATASE"/>
    <property type="match status" value="1"/>
</dbReference>
<sequence length="251" mass="26489">MTMTDGMEPKLDRVALALRAARAKGCPAELVQVDLAVDPAQAYRIACAQVEAFGAWKIGGANPWSRAVFNNQEVFVGPLNITEVSVDSTEVSLAGLVAPLAEPEVMLEIADPNGHTPEARFSRMGLGIEIPASVLPETLKPELMGQICDRAGAGHLWIAAVQPFDAHRLSTTFAAQFALNNGEPADASSANVIGGPLGAAHEFLEIAKRHSLPVASGQWVATGGLCPAVAIKPGDQLRLAAWDDDLHLKFT</sequence>
<name>A0A843YES9_9RHOB</name>
<dbReference type="PANTHER" id="PTHR30143:SF0">
    <property type="entry name" value="2-KETO-4-PENTENOATE HYDRATASE"/>
    <property type="match status" value="1"/>
</dbReference>
<organism evidence="1 2">
    <name type="scientific">Tritonibacter litoralis</name>
    <dbReference type="NCBI Taxonomy" id="2662264"/>
    <lineage>
        <taxon>Bacteria</taxon>
        <taxon>Pseudomonadati</taxon>
        <taxon>Pseudomonadota</taxon>
        <taxon>Alphaproteobacteria</taxon>
        <taxon>Rhodobacterales</taxon>
        <taxon>Paracoccaceae</taxon>
        <taxon>Tritonibacter</taxon>
    </lineage>
</organism>
<evidence type="ECO:0000313" key="1">
    <source>
        <dbReference type="EMBL" id="MQQ09586.1"/>
    </source>
</evidence>
<dbReference type="Proteomes" id="UP000444174">
    <property type="component" value="Unassembled WGS sequence"/>
</dbReference>
<evidence type="ECO:0008006" key="3">
    <source>
        <dbReference type="Google" id="ProtNLM"/>
    </source>
</evidence>
<dbReference type="InterPro" id="IPR036663">
    <property type="entry name" value="Fumarylacetoacetase_C_sf"/>
</dbReference>
<dbReference type="InterPro" id="IPR050772">
    <property type="entry name" value="Hydratase-Decarb/MhpD_sf"/>
</dbReference>
<keyword evidence="2" id="KW-1185">Reference proteome</keyword>
<dbReference type="GO" id="GO:0005737">
    <property type="term" value="C:cytoplasm"/>
    <property type="evidence" value="ECO:0007669"/>
    <property type="project" value="TreeGrafter"/>
</dbReference>
<dbReference type="SUPFAM" id="SSF56529">
    <property type="entry name" value="FAH"/>
    <property type="match status" value="1"/>
</dbReference>
<comment type="caution">
    <text evidence="1">The sequence shown here is derived from an EMBL/GenBank/DDBJ whole genome shotgun (WGS) entry which is preliminary data.</text>
</comment>
<accession>A0A843YES9</accession>
<gene>
    <name evidence="1" type="ORF">GFB49_14045</name>
</gene>
<proteinExistence type="predicted"/>
<dbReference type="GO" id="GO:0008684">
    <property type="term" value="F:2-oxopent-4-enoate hydratase activity"/>
    <property type="evidence" value="ECO:0007669"/>
    <property type="project" value="TreeGrafter"/>
</dbReference>
<evidence type="ECO:0000313" key="2">
    <source>
        <dbReference type="Proteomes" id="UP000444174"/>
    </source>
</evidence>
<dbReference type="Gene3D" id="3.90.850.10">
    <property type="entry name" value="Fumarylacetoacetase-like, C-terminal domain"/>
    <property type="match status" value="1"/>
</dbReference>
<protein>
    <recommendedName>
        <fullName evidence="3">2-keto-4-pentenoate hydratase</fullName>
    </recommendedName>
</protein>
<dbReference type="RefSeq" id="WP_153216564.1">
    <property type="nucleotide sequence ID" value="NZ_WIBF01000009.1"/>
</dbReference>
<reference evidence="1 2" key="1">
    <citation type="submission" date="2019-10" db="EMBL/GenBank/DDBJ databases">
        <title>Epibacterium sp. nov., isolated from seawater.</title>
        <authorList>
            <person name="Zhang X."/>
            <person name="Li N."/>
        </authorList>
    </citation>
    <scope>NUCLEOTIDE SEQUENCE [LARGE SCALE GENOMIC DNA]</scope>
    <source>
        <strain evidence="1 2">SM1979</strain>
    </source>
</reference>
<dbReference type="EMBL" id="WIBF01000009">
    <property type="protein sequence ID" value="MQQ09586.1"/>
    <property type="molecule type" value="Genomic_DNA"/>
</dbReference>
<dbReference type="AlphaFoldDB" id="A0A843YES9"/>